<dbReference type="OrthoDB" id="3341590at2759"/>
<keyword evidence="5 9" id="KW-0560">Oxidoreductase</keyword>
<feature type="domain" description="Copper amine oxidase catalytic" evidence="10">
    <location>
        <begin position="242"/>
        <end position="643"/>
    </location>
</feature>
<evidence type="ECO:0000256" key="3">
    <source>
        <dbReference type="ARBA" id="ARBA00022723"/>
    </source>
</evidence>
<dbReference type="InterPro" id="IPR015798">
    <property type="entry name" value="Cu_amine_oxidase_C"/>
</dbReference>
<dbReference type="EC" id="1.4.3.-" evidence="9"/>
<name>A0A6A5SUI8_9PLEO</name>
<evidence type="ECO:0000256" key="5">
    <source>
        <dbReference type="ARBA" id="ARBA00023002"/>
    </source>
</evidence>
<gene>
    <name evidence="12" type="ORF">EJ02DRAFT_421243</name>
</gene>
<dbReference type="GO" id="GO:0008131">
    <property type="term" value="F:primary methylamine oxidase activity"/>
    <property type="evidence" value="ECO:0007669"/>
    <property type="project" value="InterPro"/>
</dbReference>
<feature type="active site" description="Proton acceptor" evidence="7">
    <location>
        <position position="313"/>
    </location>
</feature>
<dbReference type="Gene3D" id="3.10.450.40">
    <property type="match status" value="2"/>
</dbReference>
<protein>
    <recommendedName>
        <fullName evidence="9">Amine oxidase</fullName>
        <ecNumber evidence="9">1.4.3.-</ecNumber>
    </recommendedName>
</protein>
<dbReference type="InterPro" id="IPR000269">
    <property type="entry name" value="Cu_amine_oxidase"/>
</dbReference>
<dbReference type="GO" id="GO:0048038">
    <property type="term" value="F:quinone binding"/>
    <property type="evidence" value="ECO:0007669"/>
    <property type="project" value="InterPro"/>
</dbReference>
<dbReference type="Pfam" id="PF01179">
    <property type="entry name" value="Cu_amine_oxid"/>
    <property type="match status" value="1"/>
</dbReference>
<evidence type="ECO:0000313" key="12">
    <source>
        <dbReference type="EMBL" id="KAF1943394.1"/>
    </source>
</evidence>
<dbReference type="InterPro" id="IPR016182">
    <property type="entry name" value="Cu_amine_oxidase_N-reg"/>
</dbReference>
<dbReference type="FunFam" id="2.70.98.20:FF:000002">
    <property type="entry name" value="Amine oxidase"/>
    <property type="match status" value="1"/>
</dbReference>
<dbReference type="SUPFAM" id="SSF54416">
    <property type="entry name" value="Amine oxidase N-terminal region"/>
    <property type="match status" value="2"/>
</dbReference>
<evidence type="ECO:0000313" key="13">
    <source>
        <dbReference type="Proteomes" id="UP000800038"/>
    </source>
</evidence>
<keyword evidence="3 9" id="KW-0479">Metal-binding</keyword>
<dbReference type="InterPro" id="IPR036460">
    <property type="entry name" value="Cu_amine_oxidase_C_sf"/>
</dbReference>
<dbReference type="AlphaFoldDB" id="A0A6A5SUI8"/>
<evidence type="ECO:0000259" key="10">
    <source>
        <dbReference type="Pfam" id="PF01179"/>
    </source>
</evidence>
<organism evidence="12 13">
    <name type="scientific">Clathrospora elynae</name>
    <dbReference type="NCBI Taxonomy" id="706981"/>
    <lineage>
        <taxon>Eukaryota</taxon>
        <taxon>Fungi</taxon>
        <taxon>Dikarya</taxon>
        <taxon>Ascomycota</taxon>
        <taxon>Pezizomycotina</taxon>
        <taxon>Dothideomycetes</taxon>
        <taxon>Pleosporomycetidae</taxon>
        <taxon>Pleosporales</taxon>
        <taxon>Diademaceae</taxon>
        <taxon>Clathrospora</taxon>
    </lineage>
</organism>
<comment type="PTM">
    <text evidence="8 9">Topaquinone (TPQ) is generated by copper-dependent autoxidation of a specific tyrosyl residue.</text>
</comment>
<feature type="modified residue" description="2',4',5'-topaquinone" evidence="8">
    <location>
        <position position="397"/>
    </location>
</feature>
<dbReference type="Gene3D" id="2.70.98.20">
    <property type="entry name" value="Copper amine oxidase, catalytic domain"/>
    <property type="match status" value="1"/>
</dbReference>
<reference evidence="12" key="1">
    <citation type="journal article" date="2020" name="Stud. Mycol.">
        <title>101 Dothideomycetes genomes: a test case for predicting lifestyles and emergence of pathogens.</title>
        <authorList>
            <person name="Haridas S."/>
            <person name="Albert R."/>
            <person name="Binder M."/>
            <person name="Bloem J."/>
            <person name="Labutti K."/>
            <person name="Salamov A."/>
            <person name="Andreopoulos B."/>
            <person name="Baker S."/>
            <person name="Barry K."/>
            <person name="Bills G."/>
            <person name="Bluhm B."/>
            <person name="Cannon C."/>
            <person name="Castanera R."/>
            <person name="Culley D."/>
            <person name="Daum C."/>
            <person name="Ezra D."/>
            <person name="Gonzalez J."/>
            <person name="Henrissat B."/>
            <person name="Kuo A."/>
            <person name="Liang C."/>
            <person name="Lipzen A."/>
            <person name="Lutzoni F."/>
            <person name="Magnuson J."/>
            <person name="Mondo S."/>
            <person name="Nolan M."/>
            <person name="Ohm R."/>
            <person name="Pangilinan J."/>
            <person name="Park H.-J."/>
            <person name="Ramirez L."/>
            <person name="Alfaro M."/>
            <person name="Sun H."/>
            <person name="Tritt A."/>
            <person name="Yoshinaga Y."/>
            <person name="Zwiers L.-H."/>
            <person name="Turgeon B."/>
            <person name="Goodwin S."/>
            <person name="Spatafora J."/>
            <person name="Crous P."/>
            <person name="Grigoriev I."/>
        </authorList>
    </citation>
    <scope>NUCLEOTIDE SEQUENCE</scope>
    <source>
        <strain evidence="12">CBS 161.51</strain>
    </source>
</reference>
<evidence type="ECO:0000259" key="11">
    <source>
        <dbReference type="Pfam" id="PF09248"/>
    </source>
</evidence>
<feature type="active site" description="Schiff-base intermediate with substrate; via topaquinone" evidence="7">
    <location>
        <position position="397"/>
    </location>
</feature>
<comment type="similarity">
    <text evidence="2 9">Belongs to the copper/topaquinone oxidase family.</text>
</comment>
<evidence type="ECO:0000256" key="2">
    <source>
        <dbReference type="ARBA" id="ARBA00007983"/>
    </source>
</evidence>
<evidence type="ECO:0000256" key="7">
    <source>
        <dbReference type="PIRSR" id="PIRSR600269-50"/>
    </source>
</evidence>
<evidence type="ECO:0000256" key="1">
    <source>
        <dbReference type="ARBA" id="ARBA00001935"/>
    </source>
</evidence>
<feature type="domain" description="DUF1965" evidence="11">
    <location>
        <begin position="162"/>
        <end position="228"/>
    </location>
</feature>
<dbReference type="EMBL" id="ML976025">
    <property type="protein sequence ID" value="KAF1943394.1"/>
    <property type="molecule type" value="Genomic_DNA"/>
</dbReference>
<dbReference type="GO" id="GO:0009308">
    <property type="term" value="P:amine metabolic process"/>
    <property type="evidence" value="ECO:0007669"/>
    <property type="project" value="UniProtKB-UniRule"/>
</dbReference>
<dbReference type="PRINTS" id="PR00766">
    <property type="entry name" value="CUDAOXIDASE"/>
</dbReference>
<dbReference type="Proteomes" id="UP000800038">
    <property type="component" value="Unassembled WGS sequence"/>
</dbReference>
<evidence type="ECO:0000256" key="9">
    <source>
        <dbReference type="RuleBase" id="RU000672"/>
    </source>
</evidence>
<evidence type="ECO:0000256" key="4">
    <source>
        <dbReference type="ARBA" id="ARBA00022772"/>
    </source>
</evidence>
<comment type="cofactor">
    <cofactor evidence="9">
        <name>Cu cation</name>
        <dbReference type="ChEBI" id="CHEBI:23378"/>
    </cofactor>
    <text evidence="9">Contains 1 topaquinone per subunit.</text>
</comment>
<dbReference type="GO" id="GO:0005507">
    <property type="term" value="F:copper ion binding"/>
    <property type="evidence" value="ECO:0007669"/>
    <property type="project" value="InterPro"/>
</dbReference>
<evidence type="ECO:0000256" key="8">
    <source>
        <dbReference type="PIRSR" id="PIRSR600269-51"/>
    </source>
</evidence>
<dbReference type="GO" id="GO:0005886">
    <property type="term" value="C:plasma membrane"/>
    <property type="evidence" value="ECO:0007669"/>
    <property type="project" value="TreeGrafter"/>
</dbReference>
<proteinExistence type="inferred from homology"/>
<dbReference type="SUPFAM" id="SSF49998">
    <property type="entry name" value="Amine oxidase catalytic domain"/>
    <property type="match status" value="1"/>
</dbReference>
<dbReference type="PANTHER" id="PTHR10638:SF20">
    <property type="entry name" value="AMINE OXIDASE"/>
    <property type="match status" value="1"/>
</dbReference>
<evidence type="ECO:0000256" key="6">
    <source>
        <dbReference type="ARBA" id="ARBA00023008"/>
    </source>
</evidence>
<dbReference type="Pfam" id="PF09248">
    <property type="entry name" value="DUF1965"/>
    <property type="match status" value="1"/>
</dbReference>
<sequence>MSLTGNQGSSQDSYIVQLSLLLPNKTDVVPYLDSNATAPDRYARATVQLGATNSTDMYWQEYMVGPLPTTNSTHVEPLTYFFNNAQPGRTPVQPIYSPNDAVQFQLKFGSEIEDITKQLWNSTFAEGTIGVRFGVPFWEENNRIISWASFFAVPRSNISSPTLLALGAAARVDITSRNWEDWAATGWYSLGKFYDSTEDLRTAINASDYVKPQPNVDGNWTSTDMHGDPLPLDELTPPISVAQGSQRFQIDVNEGYVQWMDFSFYHSISHDVGLSLFDIQYQGKRIIYELSLQEALTVYAGSDPFSSQATFFDSVTGMGSTLQPLVRGYDCPSHATYLNSTWIEGNSTKTVPDGICVFEFDAGFPIRRHSFSPSAPVTSVAKNIMLTMRTIATVGNYDFMIEYSFFYDGAIEISARASGYISATYWENAPEYGFHIHDYLSGSLHDHILNFKADFDILGTKNSVQKVDIVPTSTTYPWSGGRVHNTFKATRSFMQNESEAGVYWGDNDAINYAIVNRDTPNRFGEYPGYRIKRNAGTIHLTALNSSDILNAGAYGTHDLFITQQHDTEPRSADAYNQFNPADPLVDFSAFLDEESLEQEDLVLWFNLGMHHMPHTGDLPNTMFTAAHSAIRFEPLNYLEGDPSVASKQQVRILYDDEGSVESVEEFGKIVANGTCG</sequence>
<dbReference type="PANTHER" id="PTHR10638">
    <property type="entry name" value="COPPER AMINE OXIDASE"/>
    <property type="match status" value="1"/>
</dbReference>
<keyword evidence="13" id="KW-1185">Reference proteome</keyword>
<dbReference type="InterPro" id="IPR015328">
    <property type="entry name" value="DUF1965"/>
</dbReference>
<accession>A0A6A5SUI8</accession>
<keyword evidence="4 7" id="KW-0801">TPQ</keyword>
<comment type="cofactor">
    <cofactor evidence="1">
        <name>Cu cation</name>
        <dbReference type="ChEBI" id="CHEBI:23378"/>
    </cofactor>
</comment>
<keyword evidence="6 9" id="KW-0186">Copper</keyword>